<dbReference type="Gene3D" id="2.40.420.20">
    <property type="match status" value="1"/>
</dbReference>
<evidence type="ECO:0000256" key="1">
    <source>
        <dbReference type="ARBA" id="ARBA00004196"/>
    </source>
</evidence>
<dbReference type="GO" id="GO:0030313">
    <property type="term" value="C:cell envelope"/>
    <property type="evidence" value="ECO:0007669"/>
    <property type="project" value="UniProtKB-SubCell"/>
</dbReference>
<organism evidence="7 8">
    <name type="scientific">Candidatus Choladousia intestinavium</name>
    <dbReference type="NCBI Taxonomy" id="2840727"/>
    <lineage>
        <taxon>Bacteria</taxon>
        <taxon>Bacillati</taxon>
        <taxon>Bacillota</taxon>
        <taxon>Clostridia</taxon>
        <taxon>Lachnospirales</taxon>
        <taxon>Lachnospiraceae</taxon>
        <taxon>Lachnospiraceae incertae sedis</taxon>
        <taxon>Candidatus Choladousia</taxon>
    </lineage>
</organism>
<dbReference type="PANTHER" id="PTHR32347">
    <property type="entry name" value="EFFLUX SYSTEM COMPONENT YKNX-RELATED"/>
    <property type="match status" value="1"/>
</dbReference>
<feature type="region of interest" description="Disordered" evidence="4">
    <location>
        <begin position="466"/>
        <end position="494"/>
    </location>
</feature>
<reference evidence="7" key="2">
    <citation type="journal article" date="2021" name="PeerJ">
        <title>Extensive microbial diversity within the chicken gut microbiome revealed by metagenomics and culture.</title>
        <authorList>
            <person name="Gilroy R."/>
            <person name="Ravi A."/>
            <person name="Getino M."/>
            <person name="Pursley I."/>
            <person name="Horton D.L."/>
            <person name="Alikhan N.F."/>
            <person name="Baker D."/>
            <person name="Gharbi K."/>
            <person name="Hall N."/>
            <person name="Watson M."/>
            <person name="Adriaenssens E.M."/>
            <person name="Foster-Nyarko E."/>
            <person name="Jarju S."/>
            <person name="Secka A."/>
            <person name="Antonio M."/>
            <person name="Oren A."/>
            <person name="Chaudhuri R.R."/>
            <person name="La Ragione R."/>
            <person name="Hildebrand F."/>
            <person name="Pallen M.J."/>
        </authorList>
    </citation>
    <scope>NUCLEOTIDE SEQUENCE</scope>
    <source>
        <strain evidence="7">ChiSjej4B22-8148</strain>
    </source>
</reference>
<feature type="domain" description="YknX-like beta-barrel" evidence="6">
    <location>
        <begin position="229"/>
        <end position="313"/>
    </location>
</feature>
<dbReference type="InterPro" id="IPR050465">
    <property type="entry name" value="UPF0194_transport"/>
</dbReference>
<reference evidence="7" key="1">
    <citation type="submission" date="2020-10" db="EMBL/GenBank/DDBJ databases">
        <authorList>
            <person name="Gilroy R."/>
        </authorList>
    </citation>
    <scope>NUCLEOTIDE SEQUENCE</scope>
    <source>
        <strain evidence="7">ChiSjej4B22-8148</strain>
    </source>
</reference>
<comment type="subcellular location">
    <subcellularLocation>
        <location evidence="1">Cell envelope</location>
    </subcellularLocation>
</comment>
<dbReference type="InterPro" id="IPR058636">
    <property type="entry name" value="Beta-barrel_YknX"/>
</dbReference>
<gene>
    <name evidence="7" type="ORF">IAB31_10300</name>
</gene>
<evidence type="ECO:0000256" key="3">
    <source>
        <dbReference type="SAM" id="Coils"/>
    </source>
</evidence>
<dbReference type="AlphaFoldDB" id="A0A9D1ADL2"/>
<comment type="caution">
    <text evidence="7">The sequence shown here is derived from an EMBL/GenBank/DDBJ whole genome shotgun (WGS) entry which is preliminary data.</text>
</comment>
<feature type="domain" description="YknX-like barrel-sandwich hybrid" evidence="5">
    <location>
        <begin position="84"/>
        <end position="213"/>
    </location>
</feature>
<proteinExistence type="predicted"/>
<dbReference type="Pfam" id="PF25990">
    <property type="entry name" value="Beta-barrel_YknX"/>
    <property type="match status" value="1"/>
</dbReference>
<dbReference type="Gene3D" id="2.40.30.170">
    <property type="match status" value="1"/>
</dbReference>
<evidence type="ECO:0000313" key="7">
    <source>
        <dbReference type="EMBL" id="HIR14297.1"/>
    </source>
</evidence>
<evidence type="ECO:0000259" key="5">
    <source>
        <dbReference type="Pfam" id="PF25984"/>
    </source>
</evidence>
<dbReference type="Pfam" id="PF25984">
    <property type="entry name" value="BSH_YknX"/>
    <property type="match status" value="1"/>
</dbReference>
<dbReference type="Gene3D" id="2.40.50.100">
    <property type="match status" value="1"/>
</dbReference>
<sequence length="494" mass="54789">MKKVIIGVAAVVIIGAGAFGVYHHFFQSDSTSAERVSSDSEDAVYVDQVSTITGYGSGNGLIERFGGEVEPQATLEVELESERTVKECYVQEGDEVQEGDRLFAYDTQEAEDNLAQAQIDIERAQADIEVAQETIASLERQQANASADDQLAYTTEILTQQNEIKTNEYNIQTKELEMQQLQETIDSAVVTAEMGGIIQSISDPNSSSASLDSGSSNAYITILDTGAFRIKGTINEQNLSQIEEGMEMIVYSRVDSSLTWRGTISEINTESPVEEDSSMVYYGGSGADSSSYAFYVELENSDGLILGQHVYMEEDQGQMEEKDGLWLEEYYLFFEDDQAYVWLANESNVIEKRPVTLGEYDEEEMKYEITDGLTQEDYIAMPFDGISEGDPVIYNDFTTDTGDSLDADLTGDEEILSDEDLMADDALLSDEDMMVDDGTLSDEDVIYDEDLSSDDGLVFDEGFEVDDGLEDYSDEETDVSEEEYYDADADMVVE</sequence>
<feature type="coiled-coil region" evidence="3">
    <location>
        <begin position="107"/>
        <end position="191"/>
    </location>
</feature>
<evidence type="ECO:0000313" key="8">
    <source>
        <dbReference type="Proteomes" id="UP000886757"/>
    </source>
</evidence>
<evidence type="ECO:0000256" key="4">
    <source>
        <dbReference type="SAM" id="MobiDB-lite"/>
    </source>
</evidence>
<keyword evidence="2 3" id="KW-0175">Coiled coil</keyword>
<protein>
    <submittedName>
        <fullName evidence="7">Biotin/lipoyl-binding protein</fullName>
    </submittedName>
</protein>
<dbReference type="PANTHER" id="PTHR32347:SF14">
    <property type="entry name" value="EFFLUX SYSTEM COMPONENT YKNX-RELATED"/>
    <property type="match status" value="1"/>
</dbReference>
<dbReference type="InterPro" id="IPR058639">
    <property type="entry name" value="BSH_YknX-like"/>
</dbReference>
<evidence type="ECO:0000256" key="2">
    <source>
        <dbReference type="ARBA" id="ARBA00023054"/>
    </source>
</evidence>
<dbReference type="EMBL" id="DVGK01000115">
    <property type="protein sequence ID" value="HIR14297.1"/>
    <property type="molecule type" value="Genomic_DNA"/>
</dbReference>
<accession>A0A9D1ADL2</accession>
<dbReference type="Proteomes" id="UP000886757">
    <property type="component" value="Unassembled WGS sequence"/>
</dbReference>
<name>A0A9D1ADL2_9FIRM</name>
<dbReference type="SUPFAM" id="SSF111369">
    <property type="entry name" value="HlyD-like secretion proteins"/>
    <property type="match status" value="1"/>
</dbReference>
<evidence type="ECO:0000259" key="6">
    <source>
        <dbReference type="Pfam" id="PF25990"/>
    </source>
</evidence>